<evidence type="ECO:0000256" key="3">
    <source>
        <dbReference type="ARBA" id="ARBA00022679"/>
    </source>
</evidence>
<accession>A0A9J8BX12</accession>
<evidence type="ECO:0000256" key="1">
    <source>
        <dbReference type="ARBA" id="ARBA00010879"/>
    </source>
</evidence>
<evidence type="ECO:0000313" key="16">
    <source>
        <dbReference type="Ensembl" id="ENSCCRP00000157665.1"/>
    </source>
</evidence>
<dbReference type="InterPro" id="IPR012337">
    <property type="entry name" value="RNaseH-like_sf"/>
</dbReference>
<dbReference type="SUPFAM" id="SSF50630">
    <property type="entry name" value="Acid proteases"/>
    <property type="match status" value="1"/>
</dbReference>
<keyword evidence="8" id="KW-0460">Magnesium</keyword>
<dbReference type="FunFam" id="3.10.10.10:FF:000004">
    <property type="entry name" value="Uncharacterized protein"/>
    <property type="match status" value="1"/>
</dbReference>
<feature type="region of interest" description="Disordered" evidence="13">
    <location>
        <begin position="1381"/>
        <end position="1402"/>
    </location>
</feature>
<dbReference type="InterPro" id="IPR043128">
    <property type="entry name" value="Rev_trsase/Diguanyl_cyclase"/>
</dbReference>
<keyword evidence="6" id="KW-0255">Endonuclease</keyword>
<keyword evidence="17" id="KW-1185">Reference proteome</keyword>
<dbReference type="PANTHER" id="PTHR37984:SF15">
    <property type="entry name" value="INTEGRASE CATALYTIC DOMAIN-CONTAINING PROTEIN"/>
    <property type="match status" value="1"/>
</dbReference>
<evidence type="ECO:0000256" key="2">
    <source>
        <dbReference type="ARBA" id="ARBA00012180"/>
    </source>
</evidence>
<evidence type="ECO:0000313" key="17">
    <source>
        <dbReference type="Proteomes" id="UP001108240"/>
    </source>
</evidence>
<dbReference type="Pfam" id="PF00665">
    <property type="entry name" value="rve"/>
    <property type="match status" value="1"/>
</dbReference>
<dbReference type="Gene3D" id="3.30.420.10">
    <property type="entry name" value="Ribonuclease H-like superfamily/Ribonuclease H"/>
    <property type="match status" value="1"/>
</dbReference>
<dbReference type="PROSITE" id="PS50878">
    <property type="entry name" value="RT_POL"/>
    <property type="match status" value="1"/>
</dbReference>
<evidence type="ECO:0000256" key="6">
    <source>
        <dbReference type="ARBA" id="ARBA00022759"/>
    </source>
</evidence>
<dbReference type="FunFam" id="3.30.70.270:FF:000020">
    <property type="entry name" value="Transposon Tf2-6 polyprotein-like Protein"/>
    <property type="match status" value="1"/>
</dbReference>
<dbReference type="InterPro" id="IPR021109">
    <property type="entry name" value="Peptidase_aspartic_dom_sf"/>
</dbReference>
<dbReference type="GO" id="GO:0003723">
    <property type="term" value="F:RNA binding"/>
    <property type="evidence" value="ECO:0007669"/>
    <property type="project" value="UniProtKB-KW"/>
</dbReference>
<evidence type="ECO:0000256" key="4">
    <source>
        <dbReference type="ARBA" id="ARBA00022695"/>
    </source>
</evidence>
<dbReference type="InterPro" id="IPR001584">
    <property type="entry name" value="Integrase_cat-core"/>
</dbReference>
<dbReference type="InterPro" id="IPR050951">
    <property type="entry name" value="Retrovirus_Pol_polyprotein"/>
</dbReference>
<feature type="domain" description="Reverse transcriptase" evidence="14">
    <location>
        <begin position="337"/>
        <end position="516"/>
    </location>
</feature>
<dbReference type="GO" id="GO:0004190">
    <property type="term" value="F:aspartic-type endopeptidase activity"/>
    <property type="evidence" value="ECO:0007669"/>
    <property type="project" value="InterPro"/>
</dbReference>
<evidence type="ECO:0000256" key="9">
    <source>
        <dbReference type="ARBA" id="ARBA00022884"/>
    </source>
</evidence>
<reference evidence="16" key="1">
    <citation type="submission" date="2025-05" db="UniProtKB">
        <authorList>
            <consortium name="Ensembl"/>
        </authorList>
    </citation>
    <scope>IDENTIFICATION</scope>
</reference>
<evidence type="ECO:0000256" key="8">
    <source>
        <dbReference type="ARBA" id="ARBA00022842"/>
    </source>
</evidence>
<dbReference type="Gene3D" id="3.10.10.10">
    <property type="entry name" value="HIV Type 1 Reverse Transcriptase, subunit A, domain 1"/>
    <property type="match status" value="1"/>
</dbReference>
<evidence type="ECO:0000259" key="15">
    <source>
        <dbReference type="PROSITE" id="PS50994"/>
    </source>
</evidence>
<dbReference type="SUPFAM" id="SSF53098">
    <property type="entry name" value="Ribonuclease H-like"/>
    <property type="match status" value="1"/>
</dbReference>
<feature type="region of interest" description="Disordered" evidence="13">
    <location>
        <begin position="1338"/>
        <end position="1366"/>
    </location>
</feature>
<keyword evidence="5" id="KW-0540">Nuclease</keyword>
<dbReference type="Pfam" id="PF00078">
    <property type="entry name" value="RVT_1"/>
    <property type="match status" value="1"/>
</dbReference>
<name>A0A9J8BX12_CYPCA</name>
<keyword evidence="4" id="KW-0548">Nucleotidyltransferase</keyword>
<evidence type="ECO:0000256" key="11">
    <source>
        <dbReference type="ARBA" id="ARBA00022918"/>
    </source>
</evidence>
<dbReference type="FunFam" id="3.30.420.10:FF:000269">
    <property type="entry name" value="Uncharacterized protein"/>
    <property type="match status" value="1"/>
</dbReference>
<dbReference type="FunFam" id="3.10.20.370:FF:000001">
    <property type="entry name" value="Retrovirus-related Pol polyprotein from transposon 17.6-like protein"/>
    <property type="match status" value="1"/>
</dbReference>
<dbReference type="InterPro" id="IPR041588">
    <property type="entry name" value="Integrase_H2C2"/>
</dbReference>
<feature type="region of interest" description="Disordered" evidence="13">
    <location>
        <begin position="1456"/>
        <end position="1476"/>
    </location>
</feature>
<dbReference type="Gene3D" id="1.10.340.70">
    <property type="match status" value="1"/>
</dbReference>
<dbReference type="CDD" id="cd09274">
    <property type="entry name" value="RNase_HI_RT_Ty3"/>
    <property type="match status" value="1"/>
</dbReference>
<keyword evidence="9" id="KW-0694">RNA-binding</keyword>
<keyword evidence="11" id="KW-0695">RNA-directed DNA polymerase</keyword>
<dbReference type="PROSITE" id="PS00141">
    <property type="entry name" value="ASP_PROTEASE"/>
    <property type="match status" value="1"/>
</dbReference>
<proteinExistence type="inferred from homology"/>
<feature type="compositionally biased region" description="Low complexity" evidence="13">
    <location>
        <begin position="1349"/>
        <end position="1359"/>
    </location>
</feature>
<dbReference type="GeneTree" id="ENSGT01100000263500"/>
<dbReference type="PANTHER" id="PTHR37984">
    <property type="entry name" value="PROTEIN CBG26694"/>
    <property type="match status" value="1"/>
</dbReference>
<sequence>MKCTAQLIVEGTPVNCLIDTGSQVTTIPLSFYHKHLSKHPLKSLESLLVEGANGQSVPYLGYVELTLTFPSEFLGVKSEVTTLALVVPDLMHMPQVLVGTNSLDARYANHAQEGSGNFNPAFNGYQAVLKILDVRHKQMSTEVLGCVTLAGTTPKVVSAGSVAVLDGVVNLSCCSPESLTTLGQPEMSSMPGGLLVASGLYTLPAKRSFTLPVVVRNDTQTDITVPPKAVIAEMYTVHHVMETQAKHDAPHMQLNSGSSPIKFDFGDSPLPAEWRTRISALLNTMPEVFALHDMDYGHTDKVRHHIKLSDETPFKHRARPIHPQDVDAVRKHLQDLLAAGIIRESESPFASPIVVVRKKDNSVRLCIDFRKLNSQTIKDAYALPNLEEVFSVLTGSKWFSVLDLKSGYYQIEMEEADKHKTAFVCPQGFWEFNRMPQGITNAPSTFQRLMERCMGDLNRKEVLVFIDDLIIFSESLEEHEHRLVQVLTRLKEYGLKLSPEKCKFFQTSVRYLGHIVSQHGVETDPVKIEAIKTWPRPQTLKELKSFLGFAGYYRRFVQDFSKIVKPLNNLTAGYPPIRKGRKCKDPNRHYYDPKEKLGGRWDASCQQAFETIVEKLTTAPVLGYADPRLPYVLHTDASTIGLGAALYQEQEGHLRVIAYASRALTKSESRYPAHKLEFLALKWAVTSKFSDYLYGAEFTVVTDSNPLTYILTSAKLDSTSYRWLSGLSTYNFKIHYRAGAQNQDADGLSRRPNGQLLNDLESQKEQERIKQFTLNHLSEIDKDLPLILPEAMKAVCEKHQVSQAQDEHYPVLMTLVESLTMDAGALPQEFQEEYENGLPVIPHLSEEALAAQQRADPELKVVLEYLESGEKPLGRKLQSPNMAMWMREWNKFEVKNGVLYRKRMDQGRVLRQLVLPKNLREMVLTSLHDDMGHLGLERTLDLLRYRFYWPKMADAVERKIKTCERCIRRKSPPQRAAPLVNIQTSRPMELVCMDFLSVEPDSSNAKDILVITDHFTKYAIAIPTKDQKARTVARCLWDNFLLHYGFPEKLHSDQGPDFESRTIQELCKVAGIRKVRTTPYHPRGNPVERFNRTLLQMLGTLENDKKAHWKEFVKPLVHAYNCTKNDVTGYSPYEMMFGRQPRLPVDLAFGLPVNDSFQSHSQYVKSLKDRLEESYQLATRNAMKVAERNKRRFDRNVVASALDVGDRVLVRNVRLRGKHKIADKWEPDVYVVLTKSSGIPVYTVRPEGKESPVRTLHRDLLLPCGFLPSTAAEESVQRKEYRRPRTRAQFRVKDIPETEIVYSHSESESESVYLDIPEESLEFTTRVVSEARPIHHSESSLVTRNLPQVESESSPSVVPDPLRDDSPVDQNLISDGVERNSPVMDHVEPCTSGVQPESDSEDRFVKVTSEKECNESSELPESFEVVNEIEPDAHVENTTSHFDLSTSRQFIDIPTVENDSGAMGPKRSKRQSRPPNKLQYAQLGNPLISVIQSLLHGLSSALSESVGESDYNKYCNYGSNAASLV</sequence>
<feature type="compositionally biased region" description="Polar residues" evidence="13">
    <location>
        <begin position="1339"/>
        <end position="1348"/>
    </location>
</feature>
<dbReference type="InterPro" id="IPR001969">
    <property type="entry name" value="Aspartic_peptidase_AS"/>
</dbReference>
<dbReference type="Ensembl" id="ENSCCRT00000112929.1">
    <property type="protein sequence ID" value="ENSCCRP00000108315.1"/>
    <property type="gene ID" value="ENSCCRG00000072707.1"/>
</dbReference>
<evidence type="ECO:0000256" key="7">
    <source>
        <dbReference type="ARBA" id="ARBA00022801"/>
    </source>
</evidence>
<dbReference type="GO" id="GO:0003964">
    <property type="term" value="F:RNA-directed DNA polymerase activity"/>
    <property type="evidence" value="ECO:0007669"/>
    <property type="project" value="UniProtKB-KW"/>
</dbReference>
<dbReference type="InterPro" id="IPR000477">
    <property type="entry name" value="RT_dom"/>
</dbReference>
<dbReference type="InterPro" id="IPR041577">
    <property type="entry name" value="RT_RNaseH_2"/>
</dbReference>
<dbReference type="Pfam" id="PF17919">
    <property type="entry name" value="RT_RNaseH_2"/>
    <property type="match status" value="1"/>
</dbReference>
<comment type="similarity">
    <text evidence="1">Belongs to the beta type-B retroviral polymerase family. HERV class-II K(HML-2) pol subfamily.</text>
</comment>
<dbReference type="EC" id="3.1.26.4" evidence="2"/>
<dbReference type="Ensembl" id="ENSCCRT00000149499.1">
    <property type="protein sequence ID" value="ENSCCRP00000157665.1"/>
    <property type="gene ID" value="ENSCCRG00000072707.1"/>
</dbReference>
<dbReference type="OMA" id="AGYPPTC"/>
<dbReference type="InterPro" id="IPR036397">
    <property type="entry name" value="RNaseH_sf"/>
</dbReference>
<evidence type="ECO:0000256" key="12">
    <source>
        <dbReference type="ARBA" id="ARBA00039658"/>
    </source>
</evidence>
<dbReference type="CDD" id="cd01647">
    <property type="entry name" value="RT_LTR"/>
    <property type="match status" value="1"/>
</dbReference>
<dbReference type="PROSITE" id="PS50994">
    <property type="entry name" value="INTEGRASE"/>
    <property type="match status" value="1"/>
</dbReference>
<evidence type="ECO:0000256" key="5">
    <source>
        <dbReference type="ARBA" id="ARBA00022722"/>
    </source>
</evidence>
<dbReference type="Proteomes" id="UP001108240">
    <property type="component" value="Unplaced"/>
</dbReference>
<dbReference type="GO" id="GO:0006508">
    <property type="term" value="P:proteolysis"/>
    <property type="evidence" value="ECO:0007669"/>
    <property type="project" value="InterPro"/>
</dbReference>
<dbReference type="Gene3D" id="3.30.70.270">
    <property type="match status" value="2"/>
</dbReference>
<evidence type="ECO:0000259" key="14">
    <source>
        <dbReference type="PROSITE" id="PS50878"/>
    </source>
</evidence>
<dbReference type="Pfam" id="PF17921">
    <property type="entry name" value="Integrase_H2C2"/>
    <property type="match status" value="1"/>
</dbReference>
<evidence type="ECO:0000256" key="10">
    <source>
        <dbReference type="ARBA" id="ARBA00022908"/>
    </source>
</evidence>
<keyword evidence="3" id="KW-0808">Transferase</keyword>
<protein>
    <recommendedName>
        <fullName evidence="12">Gypsy retrotransposon integrase-like protein 1</fullName>
        <ecNumber evidence="2">3.1.26.4</ecNumber>
    </recommendedName>
</protein>
<dbReference type="CDD" id="cd00303">
    <property type="entry name" value="retropepsin_like"/>
    <property type="match status" value="1"/>
</dbReference>
<keyword evidence="10" id="KW-0229">DNA integration</keyword>
<keyword evidence="7" id="KW-0378">Hydrolase</keyword>
<dbReference type="FunFam" id="1.10.340.70:FF:000001">
    <property type="entry name" value="Retrovirus-related Pol polyprotein from transposon gypsy-like Protein"/>
    <property type="match status" value="1"/>
</dbReference>
<dbReference type="InterPro" id="IPR043502">
    <property type="entry name" value="DNA/RNA_pol_sf"/>
</dbReference>
<feature type="domain" description="Integrase catalytic" evidence="15">
    <location>
        <begin position="983"/>
        <end position="1140"/>
    </location>
</feature>
<organism evidence="16 17">
    <name type="scientific">Cyprinus carpio carpio</name>
    <dbReference type="NCBI Taxonomy" id="630221"/>
    <lineage>
        <taxon>Eukaryota</taxon>
        <taxon>Metazoa</taxon>
        <taxon>Chordata</taxon>
        <taxon>Craniata</taxon>
        <taxon>Vertebrata</taxon>
        <taxon>Euteleostomi</taxon>
        <taxon>Actinopterygii</taxon>
        <taxon>Neopterygii</taxon>
        <taxon>Teleostei</taxon>
        <taxon>Ostariophysi</taxon>
        <taxon>Cypriniformes</taxon>
        <taxon>Cyprinidae</taxon>
        <taxon>Cyprininae</taxon>
        <taxon>Cyprinus</taxon>
    </lineage>
</organism>
<dbReference type="Gene3D" id="3.10.20.370">
    <property type="match status" value="1"/>
</dbReference>
<dbReference type="GO" id="GO:0004523">
    <property type="term" value="F:RNA-DNA hybrid ribonuclease activity"/>
    <property type="evidence" value="ECO:0007669"/>
    <property type="project" value="UniProtKB-EC"/>
</dbReference>
<dbReference type="GO" id="GO:0015074">
    <property type="term" value="P:DNA integration"/>
    <property type="evidence" value="ECO:0007669"/>
    <property type="project" value="UniProtKB-KW"/>
</dbReference>
<evidence type="ECO:0000256" key="13">
    <source>
        <dbReference type="SAM" id="MobiDB-lite"/>
    </source>
</evidence>
<dbReference type="SUPFAM" id="SSF56672">
    <property type="entry name" value="DNA/RNA polymerases"/>
    <property type="match status" value="1"/>
</dbReference>